<accession>D6X4D5</accession>
<name>D6X4D5_TRICA</name>
<gene>
    <name evidence="1" type="primary">GLEAN_11387</name>
    <name evidence="1" type="ORF">TcasGA2_TC011387</name>
</gene>
<evidence type="ECO:0000313" key="1">
    <source>
        <dbReference type="EMBL" id="EEZ97537.1"/>
    </source>
</evidence>
<evidence type="ECO:0000313" key="2">
    <source>
        <dbReference type="Proteomes" id="UP000007266"/>
    </source>
</evidence>
<proteinExistence type="predicted"/>
<dbReference type="EMBL" id="KQ971410">
    <property type="protein sequence ID" value="EEZ97537.1"/>
    <property type="molecule type" value="Genomic_DNA"/>
</dbReference>
<sequence length="134" mass="14577">MGEGNPREEPNPANNGFFTANAVGKKVCHRELLEGQSCRINNLHGGTAHVLVVVPSNRCQSSQMVRAGRHLVDGQEKNLGTGRYRLRRLDSSSTIRLWRVAAIFPALLSRGKGLRQGCGRTKGIGSGLKYLAII</sequence>
<dbReference type="HOGENOM" id="CLU_1898890_0_0_1"/>
<dbReference type="Proteomes" id="UP000007266">
    <property type="component" value="Unassembled WGS sequence"/>
</dbReference>
<protein>
    <submittedName>
        <fullName evidence="1">Uncharacterized protein</fullName>
    </submittedName>
</protein>
<reference evidence="1 2" key="1">
    <citation type="journal article" date="2008" name="Nature">
        <title>The genome of the model beetle and pest Tribolium castaneum.</title>
        <authorList>
            <consortium name="Tribolium Genome Sequencing Consortium"/>
            <person name="Richards S."/>
            <person name="Gibbs R.A."/>
            <person name="Weinstock G.M."/>
            <person name="Brown S.J."/>
            <person name="Denell R."/>
            <person name="Beeman R.W."/>
            <person name="Gibbs R."/>
            <person name="Beeman R.W."/>
            <person name="Brown S.J."/>
            <person name="Bucher G."/>
            <person name="Friedrich M."/>
            <person name="Grimmelikhuijzen C.J."/>
            <person name="Klingler M."/>
            <person name="Lorenzen M."/>
            <person name="Richards S."/>
            <person name="Roth S."/>
            <person name="Schroder R."/>
            <person name="Tautz D."/>
            <person name="Zdobnov E.M."/>
            <person name="Muzny D."/>
            <person name="Gibbs R.A."/>
            <person name="Weinstock G.M."/>
            <person name="Attaway T."/>
            <person name="Bell S."/>
            <person name="Buhay C.J."/>
            <person name="Chandrabose M.N."/>
            <person name="Chavez D."/>
            <person name="Clerk-Blankenburg K.P."/>
            <person name="Cree A."/>
            <person name="Dao M."/>
            <person name="Davis C."/>
            <person name="Chacko J."/>
            <person name="Dinh H."/>
            <person name="Dugan-Rocha S."/>
            <person name="Fowler G."/>
            <person name="Garner T.T."/>
            <person name="Garnes J."/>
            <person name="Gnirke A."/>
            <person name="Hawes A."/>
            <person name="Hernandez J."/>
            <person name="Hines S."/>
            <person name="Holder M."/>
            <person name="Hume J."/>
            <person name="Jhangiani S.N."/>
            <person name="Joshi V."/>
            <person name="Khan Z.M."/>
            <person name="Jackson L."/>
            <person name="Kovar C."/>
            <person name="Kowis A."/>
            <person name="Lee S."/>
            <person name="Lewis L.R."/>
            <person name="Margolis J."/>
            <person name="Morgan M."/>
            <person name="Nazareth L.V."/>
            <person name="Nguyen N."/>
            <person name="Okwuonu G."/>
            <person name="Parker D."/>
            <person name="Richards S."/>
            <person name="Ruiz S.J."/>
            <person name="Santibanez J."/>
            <person name="Savard J."/>
            <person name="Scherer S.E."/>
            <person name="Schneider B."/>
            <person name="Sodergren E."/>
            <person name="Tautz D."/>
            <person name="Vattahil S."/>
            <person name="Villasana D."/>
            <person name="White C.S."/>
            <person name="Wright R."/>
            <person name="Park Y."/>
            <person name="Beeman R.W."/>
            <person name="Lord J."/>
            <person name="Oppert B."/>
            <person name="Lorenzen M."/>
            <person name="Brown S."/>
            <person name="Wang L."/>
            <person name="Savard J."/>
            <person name="Tautz D."/>
            <person name="Richards S."/>
            <person name="Weinstock G."/>
            <person name="Gibbs R.A."/>
            <person name="Liu Y."/>
            <person name="Worley K."/>
            <person name="Weinstock G."/>
            <person name="Elsik C.G."/>
            <person name="Reese J.T."/>
            <person name="Elhaik E."/>
            <person name="Landan G."/>
            <person name="Graur D."/>
            <person name="Arensburger P."/>
            <person name="Atkinson P."/>
            <person name="Beeman R.W."/>
            <person name="Beidler J."/>
            <person name="Brown S.J."/>
            <person name="Demuth J.P."/>
            <person name="Drury D.W."/>
            <person name="Du Y.Z."/>
            <person name="Fujiwara H."/>
            <person name="Lorenzen M."/>
            <person name="Maselli V."/>
            <person name="Osanai M."/>
            <person name="Park Y."/>
            <person name="Robertson H.M."/>
            <person name="Tu Z."/>
            <person name="Wang J.J."/>
            <person name="Wang S."/>
            <person name="Richards S."/>
            <person name="Song H."/>
            <person name="Zhang L."/>
            <person name="Sodergren E."/>
            <person name="Werner D."/>
            <person name="Stanke M."/>
            <person name="Morgenstern B."/>
            <person name="Solovyev V."/>
            <person name="Kosarev P."/>
            <person name="Brown G."/>
            <person name="Chen H.C."/>
            <person name="Ermolaeva O."/>
            <person name="Hlavina W."/>
            <person name="Kapustin Y."/>
            <person name="Kiryutin B."/>
            <person name="Kitts P."/>
            <person name="Maglott D."/>
            <person name="Pruitt K."/>
            <person name="Sapojnikov V."/>
            <person name="Souvorov A."/>
            <person name="Mackey A.J."/>
            <person name="Waterhouse R.M."/>
            <person name="Wyder S."/>
            <person name="Zdobnov E.M."/>
            <person name="Zdobnov E.M."/>
            <person name="Wyder S."/>
            <person name="Kriventseva E.V."/>
            <person name="Kadowaki T."/>
            <person name="Bork P."/>
            <person name="Aranda M."/>
            <person name="Bao R."/>
            <person name="Beermann A."/>
            <person name="Berns N."/>
            <person name="Bolognesi R."/>
            <person name="Bonneton F."/>
            <person name="Bopp D."/>
            <person name="Brown S.J."/>
            <person name="Bucher G."/>
            <person name="Butts T."/>
            <person name="Chaumot A."/>
            <person name="Denell R.E."/>
            <person name="Ferrier D.E."/>
            <person name="Friedrich M."/>
            <person name="Gordon C.M."/>
            <person name="Jindra M."/>
            <person name="Klingler M."/>
            <person name="Lan Q."/>
            <person name="Lattorff H.M."/>
            <person name="Laudet V."/>
            <person name="von Levetsow C."/>
            <person name="Liu Z."/>
            <person name="Lutz R."/>
            <person name="Lynch J.A."/>
            <person name="da Fonseca R.N."/>
            <person name="Posnien N."/>
            <person name="Reuter R."/>
            <person name="Roth S."/>
            <person name="Savard J."/>
            <person name="Schinko J.B."/>
            <person name="Schmitt C."/>
            <person name="Schoppmeier M."/>
            <person name="Schroder R."/>
            <person name="Shippy T.D."/>
            <person name="Simonnet F."/>
            <person name="Marques-Souza H."/>
            <person name="Tautz D."/>
            <person name="Tomoyasu Y."/>
            <person name="Trauner J."/>
            <person name="Van der Zee M."/>
            <person name="Vervoort M."/>
            <person name="Wittkopp N."/>
            <person name="Wimmer E.A."/>
            <person name="Yang X."/>
            <person name="Jones A.K."/>
            <person name="Sattelle D.B."/>
            <person name="Ebert P.R."/>
            <person name="Nelson D."/>
            <person name="Scott J.G."/>
            <person name="Beeman R.W."/>
            <person name="Muthukrishnan S."/>
            <person name="Kramer K.J."/>
            <person name="Arakane Y."/>
            <person name="Beeman R.W."/>
            <person name="Zhu Q."/>
            <person name="Hogenkamp D."/>
            <person name="Dixit R."/>
            <person name="Oppert B."/>
            <person name="Jiang H."/>
            <person name="Zou Z."/>
            <person name="Marshall J."/>
            <person name="Elpidina E."/>
            <person name="Vinokurov K."/>
            <person name="Oppert C."/>
            <person name="Zou Z."/>
            <person name="Evans J."/>
            <person name="Lu Z."/>
            <person name="Zhao P."/>
            <person name="Sumathipala N."/>
            <person name="Altincicek B."/>
            <person name="Vilcinskas A."/>
            <person name="Williams M."/>
            <person name="Hultmark D."/>
            <person name="Hetru C."/>
            <person name="Jiang H."/>
            <person name="Grimmelikhuijzen C.J."/>
            <person name="Hauser F."/>
            <person name="Cazzamali G."/>
            <person name="Williamson M."/>
            <person name="Park Y."/>
            <person name="Li B."/>
            <person name="Tanaka Y."/>
            <person name="Predel R."/>
            <person name="Neupert S."/>
            <person name="Schachtner J."/>
            <person name="Verleyen P."/>
            <person name="Raible F."/>
            <person name="Bork P."/>
            <person name="Friedrich M."/>
            <person name="Walden K.K."/>
            <person name="Robertson H.M."/>
            <person name="Angeli S."/>
            <person name="Foret S."/>
            <person name="Bucher G."/>
            <person name="Schuetz S."/>
            <person name="Maleszka R."/>
            <person name="Wimmer E.A."/>
            <person name="Beeman R.W."/>
            <person name="Lorenzen M."/>
            <person name="Tomoyasu Y."/>
            <person name="Miller S.C."/>
            <person name="Grossmann D."/>
            <person name="Bucher G."/>
        </authorList>
    </citation>
    <scope>NUCLEOTIDE SEQUENCE [LARGE SCALE GENOMIC DNA]</scope>
    <source>
        <strain evidence="1 2">Georgia GA2</strain>
    </source>
</reference>
<organism evidence="1 2">
    <name type="scientific">Tribolium castaneum</name>
    <name type="common">Red flour beetle</name>
    <dbReference type="NCBI Taxonomy" id="7070"/>
    <lineage>
        <taxon>Eukaryota</taxon>
        <taxon>Metazoa</taxon>
        <taxon>Ecdysozoa</taxon>
        <taxon>Arthropoda</taxon>
        <taxon>Hexapoda</taxon>
        <taxon>Insecta</taxon>
        <taxon>Pterygota</taxon>
        <taxon>Neoptera</taxon>
        <taxon>Endopterygota</taxon>
        <taxon>Coleoptera</taxon>
        <taxon>Polyphaga</taxon>
        <taxon>Cucujiformia</taxon>
        <taxon>Tenebrionidae</taxon>
        <taxon>Tenebrionidae incertae sedis</taxon>
        <taxon>Tribolium</taxon>
    </lineage>
</organism>
<keyword evidence="2" id="KW-1185">Reference proteome</keyword>
<dbReference type="AlphaFoldDB" id="D6X4D5"/>
<reference evidence="1 2" key="2">
    <citation type="journal article" date="2010" name="Nucleic Acids Res.">
        <title>BeetleBase in 2010: revisions to provide comprehensive genomic information for Tribolium castaneum.</title>
        <authorList>
            <person name="Kim H.S."/>
            <person name="Murphy T."/>
            <person name="Xia J."/>
            <person name="Caragea D."/>
            <person name="Park Y."/>
            <person name="Beeman R.W."/>
            <person name="Lorenzen M.D."/>
            <person name="Butcher S."/>
            <person name="Manak J.R."/>
            <person name="Brown S.J."/>
        </authorList>
    </citation>
    <scope>NUCLEOTIDE SEQUENCE [LARGE SCALE GENOMIC DNA]</scope>
    <source>
        <strain evidence="1 2">Georgia GA2</strain>
    </source>
</reference>